<dbReference type="AlphaFoldDB" id="G0PCV6"/>
<proteinExistence type="predicted"/>
<evidence type="ECO:0000313" key="3">
    <source>
        <dbReference type="Proteomes" id="UP000008068"/>
    </source>
</evidence>
<gene>
    <name evidence="2" type="ORF">CAEBREN_19777</name>
</gene>
<evidence type="ECO:0000313" key="2">
    <source>
        <dbReference type="EMBL" id="EGT51319.1"/>
    </source>
</evidence>
<dbReference type="eggNOG" id="KOG3665">
    <property type="taxonomic scope" value="Eukaryota"/>
</dbReference>
<dbReference type="PANTHER" id="PTHR12904">
    <property type="match status" value="1"/>
</dbReference>
<dbReference type="InParanoid" id="G0PCV6"/>
<organism evidence="3">
    <name type="scientific">Caenorhabditis brenneri</name>
    <name type="common">Nematode worm</name>
    <dbReference type="NCBI Taxonomy" id="135651"/>
    <lineage>
        <taxon>Eukaryota</taxon>
        <taxon>Metazoa</taxon>
        <taxon>Ecdysozoa</taxon>
        <taxon>Nematoda</taxon>
        <taxon>Chromadorea</taxon>
        <taxon>Rhabditida</taxon>
        <taxon>Rhabditina</taxon>
        <taxon>Rhabditomorpha</taxon>
        <taxon>Rhabditoidea</taxon>
        <taxon>Rhabditidae</taxon>
        <taxon>Peloderinae</taxon>
        <taxon>Caenorhabditis</taxon>
    </lineage>
</organism>
<dbReference type="GO" id="GO:0031462">
    <property type="term" value="C:Cul2-RING ubiquitin ligase complex"/>
    <property type="evidence" value="ECO:0007669"/>
    <property type="project" value="TreeGrafter"/>
</dbReference>
<dbReference type="SUPFAM" id="SSF52047">
    <property type="entry name" value="RNI-like"/>
    <property type="match status" value="1"/>
</dbReference>
<dbReference type="OMA" id="IMESLAY"/>
<sequence length="440" mass="51136">MATRESRPKTPRDESNDDDHVPMSYRSMPEHFFIVHFLGDILSEETKRELRVLHISGYGTFEDKWMEAVSCMFPKLEELNIKGRQFSEDDFAISCNNLPNLHTLRIGHSSFVNLNGISKLKNLSNLAIDNSFFRNKKDVGELFKLKHLKTLSLSHNSNADWNYDFYFAKRFPVLTRLEIGWARADDDFLKRILPKLPKLQVLVANDTEIHAAPPSVTVYTSRDLKTIMESLAYFRITGNRGEIFKAIQKFWEIYRDWNVRRTCTPDQLTVCVNEVEALLETFKFDKELVKSVNSCVDVFACFAMGDGHLNVNKLKIVSVLLKNLKNHLKIRTSPDKSIFKSIWLDVSRFIQNTENLNIDEIASLAMESIIHGGGALYWEQFCAELLEKILDRMDLSSEFYKKINFRKLHECLSIIHKRTELFAERRARAGDVLEYIELFM</sequence>
<dbReference type="Proteomes" id="UP000008068">
    <property type="component" value="Unassembled WGS sequence"/>
</dbReference>
<dbReference type="OrthoDB" id="5783533at2759"/>
<dbReference type="HOGENOM" id="CLU_054450_0_0_1"/>
<reference evidence="3" key="1">
    <citation type="submission" date="2011-07" db="EMBL/GenBank/DDBJ databases">
        <authorList>
            <consortium name="Caenorhabditis brenneri Sequencing and Analysis Consortium"/>
            <person name="Wilson R.K."/>
        </authorList>
    </citation>
    <scope>NUCLEOTIDE SEQUENCE [LARGE SCALE GENOMIC DNA]</scope>
    <source>
        <strain evidence="3">PB2801</strain>
    </source>
</reference>
<dbReference type="InterPro" id="IPR051341">
    <property type="entry name" value="Zyg-11_UBL_adapter"/>
</dbReference>
<protein>
    <submittedName>
        <fullName evidence="2">Uncharacterized protein</fullName>
    </submittedName>
</protein>
<accession>G0PCV6</accession>
<feature type="region of interest" description="Disordered" evidence="1">
    <location>
        <begin position="1"/>
        <end position="21"/>
    </location>
</feature>
<dbReference type="Gene3D" id="3.80.10.10">
    <property type="entry name" value="Ribonuclease Inhibitor"/>
    <property type="match status" value="1"/>
</dbReference>
<name>G0PCV6_CAEBE</name>
<dbReference type="PANTHER" id="PTHR12904:SF28">
    <property type="entry name" value="ATP SYNTHASE SUBUNIT ALPHA-RELATED"/>
    <property type="match status" value="1"/>
</dbReference>
<evidence type="ECO:0000256" key="1">
    <source>
        <dbReference type="SAM" id="MobiDB-lite"/>
    </source>
</evidence>
<keyword evidence="3" id="KW-1185">Reference proteome</keyword>
<dbReference type="InterPro" id="IPR032675">
    <property type="entry name" value="LRR_dom_sf"/>
</dbReference>
<dbReference type="EMBL" id="GL380255">
    <property type="protein sequence ID" value="EGT51319.1"/>
    <property type="molecule type" value="Genomic_DNA"/>
</dbReference>